<evidence type="ECO:0000313" key="2">
    <source>
        <dbReference type="EMBL" id="MDN3919369.1"/>
    </source>
</evidence>
<evidence type="ECO:0000256" key="1">
    <source>
        <dbReference type="SAM" id="Phobius"/>
    </source>
</evidence>
<feature type="transmembrane region" description="Helical" evidence="1">
    <location>
        <begin position="268"/>
        <end position="287"/>
    </location>
</feature>
<feature type="transmembrane region" description="Helical" evidence="1">
    <location>
        <begin position="214"/>
        <end position="235"/>
    </location>
</feature>
<feature type="transmembrane region" description="Helical" evidence="1">
    <location>
        <begin position="28"/>
        <end position="49"/>
    </location>
</feature>
<keyword evidence="1" id="KW-1133">Transmembrane helix</keyword>
<accession>A0ABT8DR09</accession>
<feature type="transmembrane region" description="Helical" evidence="1">
    <location>
        <begin position="333"/>
        <end position="353"/>
    </location>
</feature>
<proteinExistence type="predicted"/>
<dbReference type="Gene3D" id="1.20.1250.20">
    <property type="entry name" value="MFS general substrate transporter like domains"/>
    <property type="match status" value="1"/>
</dbReference>
<dbReference type="PANTHER" id="PTHR23528:SF1">
    <property type="entry name" value="MAJOR FACILITATOR SUPERFAMILY (MFS) PROFILE DOMAIN-CONTAINING PROTEIN"/>
    <property type="match status" value="1"/>
</dbReference>
<dbReference type="PANTHER" id="PTHR23528">
    <property type="match status" value="1"/>
</dbReference>
<feature type="transmembrane region" description="Helical" evidence="1">
    <location>
        <begin position="397"/>
        <end position="415"/>
    </location>
</feature>
<keyword evidence="3" id="KW-1185">Reference proteome</keyword>
<feature type="transmembrane region" description="Helical" evidence="1">
    <location>
        <begin position="427"/>
        <end position="445"/>
    </location>
</feature>
<gene>
    <name evidence="2" type="ORF">QWJ38_03645</name>
</gene>
<keyword evidence="1" id="KW-0812">Transmembrane</keyword>
<name>A0ABT8DR09_9BURK</name>
<dbReference type="EMBL" id="JAUHHC010000001">
    <property type="protein sequence ID" value="MDN3919369.1"/>
    <property type="molecule type" value="Genomic_DNA"/>
</dbReference>
<feature type="transmembrane region" description="Helical" evidence="1">
    <location>
        <begin position="359"/>
        <end position="385"/>
    </location>
</feature>
<dbReference type="SUPFAM" id="SSF103473">
    <property type="entry name" value="MFS general substrate transporter"/>
    <property type="match status" value="1"/>
</dbReference>
<feature type="transmembrane region" description="Helical" evidence="1">
    <location>
        <begin position="188"/>
        <end position="208"/>
    </location>
</feature>
<dbReference type="RefSeq" id="WP_290357673.1">
    <property type="nucleotide sequence ID" value="NZ_JAUHHC010000001.1"/>
</dbReference>
<evidence type="ECO:0000313" key="3">
    <source>
        <dbReference type="Proteomes" id="UP001228044"/>
    </source>
</evidence>
<keyword evidence="1" id="KW-0472">Membrane</keyword>
<dbReference type="Pfam" id="PF13347">
    <property type="entry name" value="MFS_2"/>
    <property type="match status" value="1"/>
</dbReference>
<feature type="transmembrane region" description="Helical" evidence="1">
    <location>
        <begin position="69"/>
        <end position="89"/>
    </location>
</feature>
<feature type="transmembrane region" description="Helical" evidence="1">
    <location>
        <begin position="307"/>
        <end position="326"/>
    </location>
</feature>
<sequence>MTTTEIPRESPVLIEASLGGRRWKRGTLIYSAGGLFTLFIFLLIGDFAWSVKERAVMPVAQVFLKQQEASNFFVALVVGSLPWALSMLLGPIISVRSDRHRGRWGRRIPFLLLPTPVLVLGLLGMAFTPQAGELLHALLGTTSPGQRWCTLGWFAIMWCLFELASVTANAVFTGLIADVVPDSLTGRFYGMFRVISLLAGIAFTYGIVGKAAQYFAAIFIGVAVIYGLGFLLMCWRVREGSYPPPPPATTEGSAEIKRYMRECFSHRFYVGLFLAMMLGLISFSPVNNFGVFYAQKIGLGLDGYGKALALTFTCSLVLALPVGWLADRWHPLNVGLGSIALYAATMIPAGFLVRDASQFAVAFVAHGVLSGLYVTGVAAIGQYLFPRDRFAQFQSAANLLSALGYTLVPPLMGGWLDLTGQSYEHTFIASGALAAASALIYCWLLRPFRALGGRRAYSPP</sequence>
<dbReference type="Proteomes" id="UP001228044">
    <property type="component" value="Unassembled WGS sequence"/>
</dbReference>
<organism evidence="2 3">
    <name type="scientific">Roseateles violae</name>
    <dbReference type="NCBI Taxonomy" id="3058042"/>
    <lineage>
        <taxon>Bacteria</taxon>
        <taxon>Pseudomonadati</taxon>
        <taxon>Pseudomonadota</taxon>
        <taxon>Betaproteobacteria</taxon>
        <taxon>Burkholderiales</taxon>
        <taxon>Sphaerotilaceae</taxon>
        <taxon>Roseateles</taxon>
    </lineage>
</organism>
<feature type="transmembrane region" description="Helical" evidence="1">
    <location>
        <begin position="151"/>
        <end position="176"/>
    </location>
</feature>
<reference evidence="2 3" key="1">
    <citation type="submission" date="2023-06" db="EMBL/GenBank/DDBJ databases">
        <title>Pelomonas sp. PFR6 16S ribosomal RNA gene Genome sequencing and assembly.</title>
        <authorList>
            <person name="Woo H."/>
        </authorList>
    </citation>
    <scope>NUCLEOTIDE SEQUENCE [LARGE SCALE GENOMIC DNA]</scope>
    <source>
        <strain evidence="2 3">PFR6</strain>
    </source>
</reference>
<comment type="caution">
    <text evidence="2">The sequence shown here is derived from an EMBL/GenBank/DDBJ whole genome shotgun (WGS) entry which is preliminary data.</text>
</comment>
<protein>
    <submittedName>
        <fullName evidence="2">MFS transporter</fullName>
    </submittedName>
</protein>
<feature type="transmembrane region" description="Helical" evidence="1">
    <location>
        <begin position="110"/>
        <end position="131"/>
    </location>
</feature>
<dbReference type="InterPro" id="IPR036259">
    <property type="entry name" value="MFS_trans_sf"/>
</dbReference>